<feature type="transmembrane region" description="Helical" evidence="2">
    <location>
        <begin position="6"/>
        <end position="23"/>
    </location>
</feature>
<gene>
    <name evidence="3" type="ORF">C7444_12060</name>
</gene>
<keyword evidence="2" id="KW-0812">Transmembrane</keyword>
<dbReference type="RefSeq" id="WP_170130790.1">
    <property type="nucleotide sequence ID" value="NZ_QJJS01000020.1"/>
</dbReference>
<reference evidence="3 4" key="1">
    <citation type="submission" date="2018-05" db="EMBL/GenBank/DDBJ databases">
        <title>Genomic Encyclopedia of Type Strains, Phase IV (KMG-IV): sequencing the most valuable type-strain genomes for metagenomic binning, comparative biology and taxonomic classification.</title>
        <authorList>
            <person name="Goeker M."/>
        </authorList>
    </citation>
    <scope>NUCLEOTIDE SEQUENCE [LARGE SCALE GENOMIC DNA]</scope>
    <source>
        <strain evidence="3 4">DSM 566</strain>
    </source>
</reference>
<feature type="region of interest" description="Disordered" evidence="1">
    <location>
        <begin position="30"/>
        <end position="51"/>
    </location>
</feature>
<dbReference type="Proteomes" id="UP000247811">
    <property type="component" value="Unassembled WGS sequence"/>
</dbReference>
<dbReference type="AlphaFoldDB" id="A0A318GVW4"/>
<sequence length="51" mass="5838">MEPLSDDLILWLGIVVFVALLLFPRWHDREAGTGEAPPRDQADRDVQPPFH</sequence>
<keyword evidence="2" id="KW-0472">Membrane</keyword>
<name>A0A318GVW4_9BURK</name>
<evidence type="ECO:0000313" key="3">
    <source>
        <dbReference type="EMBL" id="PXW93408.1"/>
    </source>
</evidence>
<keyword evidence="2" id="KW-1133">Transmembrane helix</keyword>
<organism evidence="3 4">
    <name type="scientific">Sphaerotilus hippei</name>
    <dbReference type="NCBI Taxonomy" id="744406"/>
    <lineage>
        <taxon>Bacteria</taxon>
        <taxon>Pseudomonadati</taxon>
        <taxon>Pseudomonadota</taxon>
        <taxon>Betaproteobacteria</taxon>
        <taxon>Burkholderiales</taxon>
        <taxon>Sphaerotilaceae</taxon>
        <taxon>Sphaerotilus</taxon>
    </lineage>
</organism>
<protein>
    <submittedName>
        <fullName evidence="3">Uncharacterized protein</fullName>
    </submittedName>
</protein>
<comment type="caution">
    <text evidence="3">The sequence shown here is derived from an EMBL/GenBank/DDBJ whole genome shotgun (WGS) entry which is preliminary data.</text>
</comment>
<proteinExistence type="predicted"/>
<evidence type="ECO:0000256" key="1">
    <source>
        <dbReference type="SAM" id="MobiDB-lite"/>
    </source>
</evidence>
<evidence type="ECO:0000313" key="4">
    <source>
        <dbReference type="Proteomes" id="UP000247811"/>
    </source>
</evidence>
<keyword evidence="4" id="KW-1185">Reference proteome</keyword>
<dbReference type="EMBL" id="QJJS01000020">
    <property type="protein sequence ID" value="PXW93408.1"/>
    <property type="molecule type" value="Genomic_DNA"/>
</dbReference>
<evidence type="ECO:0000256" key="2">
    <source>
        <dbReference type="SAM" id="Phobius"/>
    </source>
</evidence>
<accession>A0A318GVW4</accession>